<evidence type="ECO:0000256" key="16">
    <source>
        <dbReference type="SAM" id="SignalP"/>
    </source>
</evidence>
<dbReference type="PROSITE" id="PS51164">
    <property type="entry name" value="CBM1_2"/>
    <property type="match status" value="1"/>
</dbReference>
<evidence type="ECO:0000256" key="4">
    <source>
        <dbReference type="ARBA" id="ARBA00022723"/>
    </source>
</evidence>
<dbReference type="PANTHER" id="PTHR33353">
    <property type="entry name" value="PUTATIVE (AFU_ORTHOLOGUE AFUA_1G12560)-RELATED"/>
    <property type="match status" value="1"/>
</dbReference>
<dbReference type="CDD" id="cd21175">
    <property type="entry name" value="LPMO_AA9"/>
    <property type="match status" value="1"/>
</dbReference>
<dbReference type="PANTHER" id="PTHR33353:SF9">
    <property type="entry name" value="ENDOGLUCANASE II"/>
    <property type="match status" value="1"/>
</dbReference>
<dbReference type="Proteomes" id="UP000027195">
    <property type="component" value="Unassembled WGS sequence"/>
</dbReference>
<evidence type="ECO:0000256" key="3">
    <source>
        <dbReference type="ARBA" id="ARBA00022525"/>
    </source>
</evidence>
<dbReference type="InterPro" id="IPR049892">
    <property type="entry name" value="AA9"/>
</dbReference>
<evidence type="ECO:0000256" key="1">
    <source>
        <dbReference type="ARBA" id="ARBA00001973"/>
    </source>
</evidence>
<keyword evidence="3 15" id="KW-0964">Secreted</keyword>
<evidence type="ECO:0000256" key="14">
    <source>
        <dbReference type="ARBA" id="ARBA00045077"/>
    </source>
</evidence>
<dbReference type="GO" id="GO:0004497">
    <property type="term" value="F:monooxygenase activity"/>
    <property type="evidence" value="ECO:0007669"/>
    <property type="project" value="UniProtKB-KW"/>
</dbReference>
<reference evidence="19" key="1">
    <citation type="journal article" date="2014" name="Proc. Natl. Acad. Sci. U.S.A.">
        <title>Extensive sampling of basidiomycete genomes demonstrates inadequacy of the white-rot/brown-rot paradigm for wood decay fungi.</title>
        <authorList>
            <person name="Riley R."/>
            <person name="Salamov A.A."/>
            <person name="Brown D.W."/>
            <person name="Nagy L.G."/>
            <person name="Floudas D."/>
            <person name="Held B.W."/>
            <person name="Levasseur A."/>
            <person name="Lombard V."/>
            <person name="Morin E."/>
            <person name="Otillar R."/>
            <person name="Lindquist E.A."/>
            <person name="Sun H."/>
            <person name="LaButti K.M."/>
            <person name="Schmutz J."/>
            <person name="Jabbour D."/>
            <person name="Luo H."/>
            <person name="Baker S.E."/>
            <person name="Pisabarro A.G."/>
            <person name="Walton J.D."/>
            <person name="Blanchette R.A."/>
            <person name="Henrissat B."/>
            <person name="Martin F."/>
            <person name="Cullen D."/>
            <person name="Hibbett D.S."/>
            <person name="Grigoriev I.V."/>
        </authorList>
    </citation>
    <scope>NUCLEOTIDE SEQUENCE [LARGE SCALE GENOMIC DNA]</scope>
    <source>
        <strain evidence="19">FD-172 SS1</strain>
    </source>
</reference>
<comment type="domain">
    <text evidence="15">Has a modular structure: an endo-beta-1,4-glucanase catalytic module at the N-terminus, a linker rich in serines and threonines, and a C-terminal carbohydrate-binding module (CBM).</text>
</comment>
<dbReference type="HOGENOM" id="CLU_031730_0_1_1"/>
<dbReference type="AlphaFoldDB" id="A0A067M4W5"/>
<comment type="similarity">
    <text evidence="13">Belongs to the polysaccharide monooxygenase AA9 family.</text>
</comment>
<evidence type="ECO:0000256" key="8">
    <source>
        <dbReference type="ARBA" id="ARBA00023008"/>
    </source>
</evidence>
<comment type="cofactor">
    <cofactor evidence="1">
        <name>Cu(2+)</name>
        <dbReference type="ChEBI" id="CHEBI:29036"/>
    </cofactor>
</comment>
<keyword evidence="9" id="KW-0503">Monooxygenase</keyword>
<dbReference type="GO" id="GO:0008810">
    <property type="term" value="F:cellulase activity"/>
    <property type="evidence" value="ECO:0007669"/>
    <property type="project" value="UniProtKB-UniRule"/>
</dbReference>
<evidence type="ECO:0000256" key="2">
    <source>
        <dbReference type="ARBA" id="ARBA00004613"/>
    </source>
</evidence>
<evidence type="ECO:0000313" key="19">
    <source>
        <dbReference type="Proteomes" id="UP000027195"/>
    </source>
</evidence>
<dbReference type="InterPro" id="IPR035971">
    <property type="entry name" value="CBD_sf"/>
</dbReference>
<feature type="signal peptide" evidence="16">
    <location>
        <begin position="1"/>
        <end position="18"/>
    </location>
</feature>
<evidence type="ECO:0000313" key="18">
    <source>
        <dbReference type="EMBL" id="KDQ06892.1"/>
    </source>
</evidence>
<dbReference type="GO" id="GO:0005576">
    <property type="term" value="C:extracellular region"/>
    <property type="evidence" value="ECO:0007669"/>
    <property type="project" value="UniProtKB-SubCell"/>
</dbReference>
<proteinExistence type="inferred from homology"/>
<feature type="domain" description="CBM1" evidence="17">
    <location>
        <begin position="288"/>
        <end position="324"/>
    </location>
</feature>
<dbReference type="GO" id="GO:0046872">
    <property type="term" value="F:metal ion binding"/>
    <property type="evidence" value="ECO:0007669"/>
    <property type="project" value="UniProtKB-KW"/>
</dbReference>
<sequence>MLACIILSSLLIASAAHAHATFQDLWVNSEDQAGTCVRTPINNSPVTSVTDPNLACNAGGTKPAISNCKVPAGAKVTVEMHQQPGDRSCSEEAIASSHHGPVIVYMAKVADASTAVGSTANWFKIAQTGLISATPSPGTWGTDQLISNCGKMDIAVPSDIPAGDYLLRAEVIALHAAGSVGGAQFYMSCYQLSVTGGGTASPSTVNIPGAYSANDPGILFNLYTSFTNYTVPGPPVYGGGSTSGSGGSGYPTPAPGPLSRGPLTITPTMAATTSTTSASFGVAAAVQSAAGRYQQCGGIGYSGPTACANSYKCTRANDYYSQCA</sequence>
<name>A0A067M4W5_BOTB1</name>
<dbReference type="Gene3D" id="2.70.50.70">
    <property type="match status" value="1"/>
</dbReference>
<evidence type="ECO:0000256" key="10">
    <source>
        <dbReference type="ARBA" id="ARBA00023157"/>
    </source>
</evidence>
<dbReference type="OrthoDB" id="3238762at2759"/>
<dbReference type="EC" id="1.14.99.56" evidence="15"/>
<keyword evidence="4" id="KW-0479">Metal-binding</keyword>
<organism evidence="18 19">
    <name type="scientific">Botryobasidium botryosum (strain FD-172 SS1)</name>
    <dbReference type="NCBI Taxonomy" id="930990"/>
    <lineage>
        <taxon>Eukaryota</taxon>
        <taxon>Fungi</taxon>
        <taxon>Dikarya</taxon>
        <taxon>Basidiomycota</taxon>
        <taxon>Agaricomycotina</taxon>
        <taxon>Agaricomycetes</taxon>
        <taxon>Cantharellales</taxon>
        <taxon>Botryobasidiaceae</taxon>
        <taxon>Botryobasidium</taxon>
    </lineage>
</organism>
<dbReference type="Pfam" id="PF00734">
    <property type="entry name" value="CBM_1"/>
    <property type="match status" value="1"/>
</dbReference>
<dbReference type="Pfam" id="PF03443">
    <property type="entry name" value="AA9"/>
    <property type="match status" value="1"/>
</dbReference>
<evidence type="ECO:0000256" key="12">
    <source>
        <dbReference type="ARBA" id="ARBA00023326"/>
    </source>
</evidence>
<keyword evidence="8" id="KW-0186">Copper</keyword>
<keyword evidence="7" id="KW-0560">Oxidoreductase</keyword>
<comment type="catalytic activity">
    <reaction evidence="14 15">
        <text>[(1-&gt;4)-beta-D-glucosyl]n+m + reduced acceptor + O2 = 4-dehydro-beta-D-glucosyl-[(1-&gt;4)-beta-D-glucosyl]n-1 + [(1-&gt;4)-beta-D-glucosyl]m + acceptor + H2O.</text>
        <dbReference type="EC" id="1.14.99.56"/>
    </reaction>
</comment>
<dbReference type="EMBL" id="KL198120">
    <property type="protein sequence ID" value="KDQ06892.1"/>
    <property type="molecule type" value="Genomic_DNA"/>
</dbReference>
<evidence type="ECO:0000256" key="7">
    <source>
        <dbReference type="ARBA" id="ARBA00023002"/>
    </source>
</evidence>
<dbReference type="PROSITE" id="PS00562">
    <property type="entry name" value="CBM1_1"/>
    <property type="match status" value="1"/>
</dbReference>
<dbReference type="STRING" id="930990.A0A067M4W5"/>
<keyword evidence="12 15" id="KW-0624">Polysaccharide degradation</keyword>
<evidence type="ECO:0000256" key="11">
    <source>
        <dbReference type="ARBA" id="ARBA00023277"/>
    </source>
</evidence>
<evidence type="ECO:0000256" key="5">
    <source>
        <dbReference type="ARBA" id="ARBA00022729"/>
    </source>
</evidence>
<dbReference type="InterPro" id="IPR000254">
    <property type="entry name" value="CBD"/>
</dbReference>
<evidence type="ECO:0000256" key="15">
    <source>
        <dbReference type="RuleBase" id="RU368122"/>
    </source>
</evidence>
<keyword evidence="10 15" id="KW-1015">Disulfide bond</keyword>
<evidence type="ECO:0000259" key="17">
    <source>
        <dbReference type="PROSITE" id="PS51164"/>
    </source>
</evidence>
<gene>
    <name evidence="18" type="ORF">BOTBODRAFT_232800</name>
</gene>
<keyword evidence="6 15" id="KW-0136">Cellulose degradation</keyword>
<dbReference type="InParanoid" id="A0A067M4W5"/>
<dbReference type="SUPFAM" id="SSF57180">
    <property type="entry name" value="Cellulose-binding domain"/>
    <property type="match status" value="1"/>
</dbReference>
<comment type="subcellular location">
    <subcellularLocation>
        <location evidence="2 15">Secreted</location>
    </subcellularLocation>
</comment>
<dbReference type="GO" id="GO:0030248">
    <property type="term" value="F:cellulose binding"/>
    <property type="evidence" value="ECO:0007669"/>
    <property type="project" value="UniProtKB-UniRule"/>
</dbReference>
<keyword evidence="11 15" id="KW-0119">Carbohydrate metabolism</keyword>
<evidence type="ECO:0000256" key="6">
    <source>
        <dbReference type="ARBA" id="ARBA00023001"/>
    </source>
</evidence>
<feature type="chain" id="PRO_5001641110" description="AA9 family lytic polysaccharide monooxygenase" evidence="16">
    <location>
        <begin position="19"/>
        <end position="324"/>
    </location>
</feature>
<protein>
    <recommendedName>
        <fullName evidence="15">AA9 family lytic polysaccharide monooxygenase</fullName>
        <ecNumber evidence="15">1.14.99.56</ecNumber>
    </recommendedName>
    <alternativeName>
        <fullName evidence="15">Endo-beta-1,4-glucanase</fullName>
    </alternativeName>
    <alternativeName>
        <fullName evidence="15">Glycosyl hydrolase 61 family protein</fullName>
    </alternativeName>
</protein>
<comment type="function">
    <text evidence="15">Lytic polysaccharide monooxygenase (LMPO) that depolymerizes crystalline and amorphous polysaccharides via the oxidation of scissile alpha- or beta-(1-4)-glycosidic bonds, yielding C1 and/or C4 oxidation products. Catalysis by LPMOs requires the reduction of the active-site copper from Cu(II) to Cu(I) by a reducing agent and H(2)O(2) or O(2) as a cosubstrate.</text>
</comment>
<evidence type="ECO:0000256" key="13">
    <source>
        <dbReference type="ARBA" id="ARBA00044502"/>
    </source>
</evidence>
<accession>A0A067M4W5</accession>
<evidence type="ECO:0000256" key="9">
    <source>
        <dbReference type="ARBA" id="ARBA00023033"/>
    </source>
</evidence>
<dbReference type="SMART" id="SM00236">
    <property type="entry name" value="fCBD"/>
    <property type="match status" value="1"/>
</dbReference>
<dbReference type="InterPro" id="IPR005103">
    <property type="entry name" value="AA9_LPMO"/>
</dbReference>
<keyword evidence="5 16" id="KW-0732">Signal</keyword>
<keyword evidence="19" id="KW-1185">Reference proteome</keyword>
<dbReference type="GO" id="GO:0030245">
    <property type="term" value="P:cellulose catabolic process"/>
    <property type="evidence" value="ECO:0007669"/>
    <property type="project" value="UniProtKB-UniRule"/>
</dbReference>